<keyword evidence="3" id="KW-1185">Reference proteome</keyword>
<gene>
    <name evidence="2" type="ordered locus">Apre_1448</name>
</gene>
<dbReference type="EMBL" id="CP001708">
    <property type="protein sequence ID" value="ACV29471.1"/>
    <property type="molecule type" value="Genomic_DNA"/>
</dbReference>
<feature type="transmembrane region" description="Helical" evidence="1">
    <location>
        <begin position="12"/>
        <end position="34"/>
    </location>
</feature>
<dbReference type="RefSeq" id="WP_015778369.1">
    <property type="nucleotide sequence ID" value="NC_013171.1"/>
</dbReference>
<evidence type="ECO:0000256" key="1">
    <source>
        <dbReference type="SAM" id="Phobius"/>
    </source>
</evidence>
<dbReference type="STRING" id="525919.Apre_1448"/>
<keyword evidence="1" id="KW-1133">Transmembrane helix</keyword>
<protein>
    <submittedName>
        <fullName evidence="2">Uncharacterized protein</fullName>
    </submittedName>
</protein>
<accession>C7RE58</accession>
<sequence>MSENIKITIESISKIVAILGGLINVIKILGNLNYKDKLGSYYGFDGNNLDGFTWINSSEFIQGIVQIFLIIIMFYSISTSKDLPNILIIVLNFIFILLMIIADTLASKKSGDFSVLKLGSIIFIIIIIALVFSEEYCKLNFYEKFFMFIIVMYIVLIIISLTQVIDSLFPNIYKKKTYEIIRIDRTNEDISDVGELYVKIARTDDGFLSFRCKILNKNAIPSENYKKIKDKKHKKSDKYLFIEKGRYRFIDPKKVTIENIRFDEVRVLKRRR</sequence>
<name>C7RE58_ANAPD</name>
<reference evidence="2 3" key="1">
    <citation type="journal article" date="2009" name="Stand. Genomic Sci.">
        <title>Complete genome sequence of Anaerococcus prevotii type strain (PC1).</title>
        <authorList>
            <person name="Labutti K."/>
            <person name="Pukall R."/>
            <person name="Steenblock K."/>
            <person name="Glavina Del Rio T."/>
            <person name="Tice H."/>
            <person name="Copeland A."/>
            <person name="Cheng J.F."/>
            <person name="Lucas S."/>
            <person name="Chen F."/>
            <person name="Nolan M."/>
            <person name="Bruce D."/>
            <person name="Goodwin L."/>
            <person name="Pitluck S."/>
            <person name="Ivanova N."/>
            <person name="Mavromatis K."/>
            <person name="Ovchinnikova G."/>
            <person name="Pati A."/>
            <person name="Chen A."/>
            <person name="Palaniappan K."/>
            <person name="Land M."/>
            <person name="Hauser L."/>
            <person name="Chang Y.J."/>
            <person name="Jeffries C.D."/>
            <person name="Chain P."/>
            <person name="Saunders E."/>
            <person name="Brettin T."/>
            <person name="Detter J.C."/>
            <person name="Han C."/>
            <person name="Goker M."/>
            <person name="Bristow J."/>
            <person name="Eisen J.A."/>
            <person name="Markowitz V."/>
            <person name="Hugenholtz P."/>
            <person name="Kyrpides N.C."/>
            <person name="Klenk H.P."/>
            <person name="Lapidus A."/>
        </authorList>
    </citation>
    <scope>NUCLEOTIDE SEQUENCE [LARGE SCALE GENOMIC DNA]</scope>
    <source>
        <strain evidence="3">ATCC 9321 / DSM 20548 / JCM 6508 / NCTC 11806 / PC1</strain>
    </source>
</reference>
<dbReference type="AlphaFoldDB" id="C7RE58"/>
<evidence type="ECO:0000313" key="2">
    <source>
        <dbReference type="EMBL" id="ACV29471.1"/>
    </source>
</evidence>
<dbReference type="HOGENOM" id="CLU_1021741_0_0_9"/>
<dbReference type="Proteomes" id="UP000002294">
    <property type="component" value="Chromosome"/>
</dbReference>
<feature type="transmembrane region" description="Helical" evidence="1">
    <location>
        <begin position="54"/>
        <end position="76"/>
    </location>
</feature>
<feature type="transmembrane region" description="Helical" evidence="1">
    <location>
        <begin position="114"/>
        <end position="133"/>
    </location>
</feature>
<feature type="transmembrane region" description="Helical" evidence="1">
    <location>
        <begin position="83"/>
        <end position="102"/>
    </location>
</feature>
<organism evidence="2 3">
    <name type="scientific">Anaerococcus prevotii (strain ATCC 9321 / DSM 20548 / JCM 6508 / NCTC 11806 / PC1)</name>
    <name type="common">Peptostreptococcus prevotii</name>
    <name type="synonym">Peptococcus prevotii</name>
    <dbReference type="NCBI Taxonomy" id="525919"/>
    <lineage>
        <taxon>Bacteria</taxon>
        <taxon>Bacillati</taxon>
        <taxon>Bacillota</taxon>
        <taxon>Tissierellia</taxon>
        <taxon>Tissierellales</taxon>
        <taxon>Peptoniphilaceae</taxon>
        <taxon>Anaerococcus</taxon>
    </lineage>
</organism>
<keyword evidence="1" id="KW-0472">Membrane</keyword>
<keyword evidence="1" id="KW-0812">Transmembrane</keyword>
<evidence type="ECO:0000313" key="3">
    <source>
        <dbReference type="Proteomes" id="UP000002294"/>
    </source>
</evidence>
<proteinExistence type="predicted"/>
<dbReference type="KEGG" id="apr:Apre_1448"/>
<feature type="transmembrane region" description="Helical" evidence="1">
    <location>
        <begin position="145"/>
        <end position="165"/>
    </location>
</feature>